<dbReference type="NCBIfam" id="NF038214">
    <property type="entry name" value="IS21_help_AAA"/>
    <property type="match status" value="1"/>
</dbReference>
<dbReference type="AlphaFoldDB" id="A0A8J3CIU9"/>
<evidence type="ECO:0000256" key="2">
    <source>
        <dbReference type="ARBA" id="ARBA00022741"/>
    </source>
</evidence>
<dbReference type="CDD" id="cd00009">
    <property type="entry name" value="AAA"/>
    <property type="match status" value="1"/>
</dbReference>
<dbReference type="InterPro" id="IPR028350">
    <property type="entry name" value="DNAC/IstB-like"/>
</dbReference>
<dbReference type="SMART" id="SM00382">
    <property type="entry name" value="AAA"/>
    <property type="match status" value="1"/>
</dbReference>
<dbReference type="PANTHER" id="PTHR30050:SF4">
    <property type="entry name" value="ATP-BINDING PROTEIN RV3427C IN INSERTION SEQUENCE-RELATED"/>
    <property type="match status" value="1"/>
</dbReference>
<reference evidence="5" key="1">
    <citation type="journal article" date="2014" name="Int. J. Syst. Evol. Microbiol.">
        <title>Complete genome sequence of Corynebacterium casei LMG S-19264T (=DSM 44701T), isolated from a smear-ripened cheese.</title>
        <authorList>
            <consortium name="US DOE Joint Genome Institute (JGI-PGF)"/>
            <person name="Walter F."/>
            <person name="Albersmeier A."/>
            <person name="Kalinowski J."/>
            <person name="Ruckert C."/>
        </authorList>
    </citation>
    <scope>NUCLEOTIDE SEQUENCE</scope>
    <source>
        <strain evidence="5">KCTC 32501</strain>
    </source>
</reference>
<dbReference type="GO" id="GO:0005524">
    <property type="term" value="F:ATP binding"/>
    <property type="evidence" value="ECO:0007669"/>
    <property type="project" value="UniProtKB-KW"/>
</dbReference>
<evidence type="ECO:0000256" key="1">
    <source>
        <dbReference type="ARBA" id="ARBA00008059"/>
    </source>
</evidence>
<comment type="similarity">
    <text evidence="1">Belongs to the IS21/IS1162 putative ATP-binding protein family.</text>
</comment>
<dbReference type="EMBL" id="BMZG01000017">
    <property type="protein sequence ID" value="GHA79824.1"/>
    <property type="molecule type" value="Genomic_DNA"/>
</dbReference>
<keyword evidence="6" id="KW-1185">Reference proteome</keyword>
<dbReference type="InterPro" id="IPR003593">
    <property type="entry name" value="AAA+_ATPase"/>
</dbReference>
<dbReference type="InterPro" id="IPR002611">
    <property type="entry name" value="IstB_ATP-bd"/>
</dbReference>
<gene>
    <name evidence="5" type="ORF">GCM10009007_20940</name>
</gene>
<dbReference type="InterPro" id="IPR027417">
    <property type="entry name" value="P-loop_NTPase"/>
</dbReference>
<dbReference type="Proteomes" id="UP000614287">
    <property type="component" value="Unassembled WGS sequence"/>
</dbReference>
<comment type="caution">
    <text evidence="5">The sequence shown here is derived from an EMBL/GenBank/DDBJ whole genome shotgun (WGS) entry which is preliminary data.</text>
</comment>
<sequence>MTQSIEAGLQQLRLSGMAAELAKQSKDRKTQESSFDNRLSLLIEAEIMSKDNRRITALLKKAKLRYAQATLEDVIYKSDRKLERLQINNLANCEWVKHRHSVILTGATGTGKSWLACALATQACRHGLSVLYMTATTLFDNIRLSQADGTILKLKRSLTRQSLLVIDDLGMGGVPDDLAHVLLEILDQQSMTGAVIITSQYPHKTWHDLFNDPTIADAILDRLIHGAYCLALEGESMRKIKARK</sequence>
<dbReference type="SUPFAM" id="SSF52540">
    <property type="entry name" value="P-loop containing nucleoside triphosphate hydrolases"/>
    <property type="match status" value="1"/>
</dbReference>
<evidence type="ECO:0000313" key="6">
    <source>
        <dbReference type="Proteomes" id="UP000614287"/>
    </source>
</evidence>
<dbReference type="Pfam" id="PF01695">
    <property type="entry name" value="IstB_IS21"/>
    <property type="match status" value="1"/>
</dbReference>
<dbReference type="RefSeq" id="WP_189493919.1">
    <property type="nucleotide sequence ID" value="NZ_BMZG01000017.1"/>
</dbReference>
<evidence type="ECO:0000313" key="5">
    <source>
        <dbReference type="EMBL" id="GHA79824.1"/>
    </source>
</evidence>
<reference evidence="5" key="2">
    <citation type="submission" date="2020-09" db="EMBL/GenBank/DDBJ databases">
        <authorList>
            <person name="Sun Q."/>
            <person name="Kim S."/>
        </authorList>
    </citation>
    <scope>NUCLEOTIDE SEQUENCE</scope>
    <source>
        <strain evidence="5">KCTC 32501</strain>
    </source>
</reference>
<accession>A0A8J3CIU9</accession>
<dbReference type="PANTHER" id="PTHR30050">
    <property type="entry name" value="CHROMOSOMAL REPLICATION INITIATOR PROTEIN DNAA"/>
    <property type="match status" value="1"/>
</dbReference>
<keyword evidence="3" id="KW-0067">ATP-binding</keyword>
<dbReference type="Gene3D" id="3.40.50.300">
    <property type="entry name" value="P-loop containing nucleotide triphosphate hydrolases"/>
    <property type="match status" value="1"/>
</dbReference>
<evidence type="ECO:0000259" key="4">
    <source>
        <dbReference type="SMART" id="SM00382"/>
    </source>
</evidence>
<feature type="domain" description="AAA+ ATPase" evidence="4">
    <location>
        <begin position="98"/>
        <end position="230"/>
    </location>
</feature>
<proteinExistence type="inferred from homology"/>
<protein>
    <submittedName>
        <fullName evidence="5">ATPase AAA</fullName>
    </submittedName>
</protein>
<name>A0A8J3CIU9_9BURK</name>
<evidence type="ECO:0000256" key="3">
    <source>
        <dbReference type="ARBA" id="ARBA00022840"/>
    </source>
</evidence>
<dbReference type="InterPro" id="IPR047661">
    <property type="entry name" value="IstB"/>
</dbReference>
<organism evidence="5 6">
    <name type="scientific">Formosimonas limnophila</name>
    <dbReference type="NCBI Taxonomy" id="1384487"/>
    <lineage>
        <taxon>Bacteria</taxon>
        <taxon>Pseudomonadati</taxon>
        <taxon>Pseudomonadota</taxon>
        <taxon>Betaproteobacteria</taxon>
        <taxon>Burkholderiales</taxon>
        <taxon>Burkholderiaceae</taxon>
        <taxon>Formosimonas</taxon>
    </lineage>
</organism>
<dbReference type="PIRSF" id="PIRSF003073">
    <property type="entry name" value="DNAC_TnpB_IstB"/>
    <property type="match status" value="1"/>
</dbReference>
<keyword evidence="2" id="KW-0547">Nucleotide-binding</keyword>
<dbReference type="GO" id="GO:0006260">
    <property type="term" value="P:DNA replication"/>
    <property type="evidence" value="ECO:0007669"/>
    <property type="project" value="TreeGrafter"/>
</dbReference>